<organism evidence="1 2">
    <name type="scientific">Rhabditophanes sp. KR3021</name>
    <dbReference type="NCBI Taxonomy" id="114890"/>
    <lineage>
        <taxon>Eukaryota</taxon>
        <taxon>Metazoa</taxon>
        <taxon>Ecdysozoa</taxon>
        <taxon>Nematoda</taxon>
        <taxon>Chromadorea</taxon>
        <taxon>Rhabditida</taxon>
        <taxon>Tylenchina</taxon>
        <taxon>Panagrolaimomorpha</taxon>
        <taxon>Strongyloidoidea</taxon>
        <taxon>Alloionematidae</taxon>
        <taxon>Rhabditophanes</taxon>
    </lineage>
</organism>
<evidence type="ECO:0000313" key="2">
    <source>
        <dbReference type="WBParaSite" id="RSKR_0000856200.1"/>
    </source>
</evidence>
<protein>
    <submittedName>
        <fullName evidence="2">Uncharacterized protein</fullName>
    </submittedName>
</protein>
<dbReference type="WBParaSite" id="RSKR_0000856200.1">
    <property type="protein sequence ID" value="RSKR_0000856200.1"/>
    <property type="gene ID" value="RSKR_0000856200"/>
</dbReference>
<reference evidence="2" key="1">
    <citation type="submission" date="2025-08" db="UniProtKB">
        <authorList>
            <consortium name="WormBaseParasite"/>
        </authorList>
    </citation>
    <scope>IDENTIFICATION</scope>
    <source>
        <strain evidence="2">KR3021</strain>
    </source>
</reference>
<proteinExistence type="predicted"/>
<sequence length="365" mass="40246">MDTINTPTVQPDVMSDDCDELTYLSFLQKNVVDFLGKSYYSRRRGDTPFQVKQFVVFTPMPPPNPSKKSHFAFPESWKVEANQAFLDSIINSNTKQNVPSAPTEIPFVLSEYHETFPEADAPVTKTEVPKAADNHVRERQRLSSLLNPAILAFFARNPASHIPNQTELNLFARQFAALRQREVHAADVQEEDIDVEISGFHPGRDVAVHVADVFQQINVDVHAVAVYQEINVDVHVADVSQEINVDVHVAEVSSKINVADVIQEINAGINVVAVFHEMNVDIHAANVHQGMDVAVHVADGNQEVVDLLGTDALVHQAVIIDLNVFGKNSVIAENNGSVRQKVVGNTDGAQGLHSTSSRPDNKTTR</sequence>
<evidence type="ECO:0000313" key="1">
    <source>
        <dbReference type="Proteomes" id="UP000095286"/>
    </source>
</evidence>
<name>A0AC35U6S7_9BILA</name>
<accession>A0AC35U6S7</accession>
<dbReference type="Proteomes" id="UP000095286">
    <property type="component" value="Unplaced"/>
</dbReference>